<comment type="similarity">
    <text evidence="5">Belongs to the ubiquitin conjugation factor E4 family.</text>
</comment>
<comment type="catalytic activity">
    <reaction evidence="1">
        <text>S-ubiquitinyl-[E2 ubiquitin-conjugating enzyme]-L-cysteine + [acceptor protein]-L-lysine = [E2 ubiquitin-conjugating enzyme]-L-cysteine + N(6)-ubiquitinyl-[acceptor protein]-L-lysine.</text>
        <dbReference type="EC" id="2.3.2.27"/>
    </reaction>
</comment>
<dbReference type="Pfam" id="PF04564">
    <property type="entry name" value="U-box"/>
    <property type="match status" value="1"/>
</dbReference>
<evidence type="ECO:0000256" key="3">
    <source>
        <dbReference type="ARBA" id="ARBA00004496"/>
    </source>
</evidence>
<reference evidence="14 15" key="1">
    <citation type="submission" date="2016-07" db="EMBL/GenBank/DDBJ databases">
        <title>Pervasive Adenine N6-methylation of Active Genes in Fungi.</title>
        <authorList>
            <consortium name="DOE Joint Genome Institute"/>
            <person name="Mondo S.J."/>
            <person name="Dannebaum R.O."/>
            <person name="Kuo R.C."/>
            <person name="Labutti K."/>
            <person name="Haridas S."/>
            <person name="Kuo A."/>
            <person name="Salamov A."/>
            <person name="Ahrendt S.R."/>
            <person name="Lipzen A."/>
            <person name="Sullivan W."/>
            <person name="Andreopoulos W.B."/>
            <person name="Clum A."/>
            <person name="Lindquist E."/>
            <person name="Daum C."/>
            <person name="Ramamoorthy G.K."/>
            <person name="Gryganskyi A."/>
            <person name="Culley D."/>
            <person name="Magnuson J.K."/>
            <person name="James T.Y."/>
            <person name="O'Malley M.A."/>
            <person name="Stajich J.E."/>
            <person name="Spatafora J.W."/>
            <person name="Visel A."/>
            <person name="Grigoriev I.V."/>
        </authorList>
    </citation>
    <scope>NUCLEOTIDE SEQUENCE [LARGE SCALE GENOMIC DNA]</scope>
    <source>
        <strain evidence="14 15">CBS 129021</strain>
    </source>
</reference>
<keyword evidence="6" id="KW-0963">Cytoplasm</keyword>
<dbReference type="PANTHER" id="PTHR13931:SF2">
    <property type="entry name" value="UBIQUITIN CONJUGATION FACTOR E4 B"/>
    <property type="match status" value="1"/>
</dbReference>
<dbReference type="RefSeq" id="XP_040715533.1">
    <property type="nucleotide sequence ID" value="XM_040856012.1"/>
</dbReference>
<dbReference type="GO" id="GO:0000209">
    <property type="term" value="P:protein polyubiquitination"/>
    <property type="evidence" value="ECO:0007669"/>
    <property type="project" value="TreeGrafter"/>
</dbReference>
<dbReference type="SMART" id="SM00504">
    <property type="entry name" value="Ubox"/>
    <property type="match status" value="1"/>
</dbReference>
<dbReference type="FunCoup" id="A0A1Y2DY33">
    <property type="interactions" value="1231"/>
</dbReference>
<evidence type="ECO:0000256" key="8">
    <source>
        <dbReference type="ARBA" id="ARBA00022786"/>
    </source>
</evidence>
<dbReference type="GeneID" id="63772224"/>
<evidence type="ECO:0000256" key="5">
    <source>
        <dbReference type="ARBA" id="ARBA00007434"/>
    </source>
</evidence>
<evidence type="ECO:0000256" key="6">
    <source>
        <dbReference type="ARBA" id="ARBA00022490"/>
    </source>
</evidence>
<name>A0A1Y2DY33_9PEZI</name>
<dbReference type="InterPro" id="IPR045132">
    <property type="entry name" value="UBE4"/>
</dbReference>
<dbReference type="FunFam" id="3.30.40.10:FF:000055">
    <property type="entry name" value="Ubiquitin conjugation factor e4 a"/>
    <property type="match status" value="1"/>
</dbReference>
<dbReference type="PROSITE" id="PS51698">
    <property type="entry name" value="U_BOX"/>
    <property type="match status" value="1"/>
</dbReference>
<dbReference type="Proteomes" id="UP000193689">
    <property type="component" value="Unassembled WGS sequence"/>
</dbReference>
<feature type="region of interest" description="Disordered" evidence="12">
    <location>
        <begin position="1"/>
        <end position="32"/>
    </location>
</feature>
<sequence length="1003" mass="113102">METGITRPLKRHPHTRTCADEEASPAAAPPAKKIHVKDEKIDDWSDRVLSDVFRVTLDVTRALDSRGARLAYLPNLKDEIERSGEPTKLTALNIDQAILEAASAVPASRPLFSYLLPCFKRVVRAASTSRRPTPEKQAVLDEAKRLCMSHCIFALTMPDLYGREPNASHDTLAPYLLRHHENDDGVCLDFFNEAVSRMKEDEQIAPIFTEAMVQISNKLATMSMNDDYRPYVNCLVTYSRYPALLDALAQHDHFLVTPTPGMTKEQIAVSSEVDSILGPFFRISPLQPEVTKSYFANPRTIDPGHIKTSQSALQMTLKTHQGDLTSIINAFVRSGQTARNRVLDWFAFIVNTNHKRRALQLNPTHVASDGFMVNVTATLDQLCEPFMDASFSKISKIDIDYLRRNPRVNISDETKLNADQSSSDEFYDKKVEGTSNFISEVFFLNLAAHHYGSEAANSKLKDLDKDIKHFQRAEKEMSENMKKLPNNSPQMFAAKLQYDKIINVLEKSMALRFSIEGVLTDKSMQTLSLQFMRYVTVWLLRVASGSAYVPGQSLKLPLSKDSPQEFNCLPEYALQDVVDNFKFVMRFMPQIMMSAVGDEIAALCITFLRSSEYVKNPYLKSSLVTLLFSGTFPMYHLSRGILGDILVGSQFANEHLLHALMKFYIECESSGVSTAFYDRFNIRYEIFQVMKTIWQNSVYKEQLSKESKVNRQFFVQFVNLLLNDATYLLDEALSKLAKIHDYQKQLLDQSLSPEDREKVQSDMEQAEQQCQSWMSLVNETMAMMKLFTEALKDAFTMPEIVGRLASMLDYNLETLVGPKRGNLKVEDAKKYNFDAKTLLSGFIDIYLNLGSQEAFIDAVAADGRSYKPANFDAASKILSGKGLKTPEELAKWATLKQKVAKAKEIADQAEVDLGEVPSEFEDPIMGILMEDPVLLPSKAIVDRSTIVQHLLSDARDPFNRNPMTIEDVIPVDELRRQVQAWKAERVAIAEAKLAGDAMDTTAG</sequence>
<evidence type="ECO:0000256" key="10">
    <source>
        <dbReference type="ARBA" id="ARBA00023242"/>
    </source>
</evidence>
<dbReference type="OrthoDB" id="20295at2759"/>
<keyword evidence="9" id="KW-0697">Rotamase</keyword>
<keyword evidence="7" id="KW-0808">Transferase</keyword>
<dbReference type="PANTHER" id="PTHR13931">
    <property type="entry name" value="UBIQUITINATION FACTOR E4"/>
    <property type="match status" value="1"/>
</dbReference>
<keyword evidence="8" id="KW-0833">Ubl conjugation pathway</keyword>
<dbReference type="Pfam" id="PF10408">
    <property type="entry name" value="Ufd2P_core"/>
    <property type="match status" value="1"/>
</dbReference>
<evidence type="ECO:0000256" key="7">
    <source>
        <dbReference type="ARBA" id="ARBA00022679"/>
    </source>
</evidence>
<evidence type="ECO:0000256" key="12">
    <source>
        <dbReference type="SAM" id="MobiDB-lite"/>
    </source>
</evidence>
<dbReference type="UniPathway" id="UPA00143"/>
<dbReference type="Gene3D" id="3.30.40.10">
    <property type="entry name" value="Zinc/RING finger domain, C3HC4 (zinc finger)"/>
    <property type="match status" value="1"/>
</dbReference>
<evidence type="ECO:0000256" key="1">
    <source>
        <dbReference type="ARBA" id="ARBA00000900"/>
    </source>
</evidence>
<dbReference type="GO" id="GO:0005634">
    <property type="term" value="C:nucleus"/>
    <property type="evidence" value="ECO:0007669"/>
    <property type="project" value="UniProtKB-SubCell"/>
</dbReference>
<dbReference type="GO" id="GO:0036503">
    <property type="term" value="P:ERAD pathway"/>
    <property type="evidence" value="ECO:0007669"/>
    <property type="project" value="InterPro"/>
</dbReference>
<dbReference type="SUPFAM" id="SSF57850">
    <property type="entry name" value="RING/U-box"/>
    <property type="match status" value="1"/>
</dbReference>
<dbReference type="GO" id="GO:0003755">
    <property type="term" value="F:peptidyl-prolyl cis-trans isomerase activity"/>
    <property type="evidence" value="ECO:0007669"/>
    <property type="project" value="UniProtKB-KW"/>
</dbReference>
<keyword evidence="11" id="KW-0175">Coiled coil</keyword>
<dbReference type="AlphaFoldDB" id="A0A1Y2DY33"/>
<evidence type="ECO:0000313" key="14">
    <source>
        <dbReference type="EMBL" id="ORY64119.1"/>
    </source>
</evidence>
<dbReference type="GO" id="GO:0006511">
    <property type="term" value="P:ubiquitin-dependent protein catabolic process"/>
    <property type="evidence" value="ECO:0007669"/>
    <property type="project" value="InterPro"/>
</dbReference>
<dbReference type="InterPro" id="IPR019474">
    <property type="entry name" value="Ub_conjug_fac_E4_core"/>
</dbReference>
<comment type="subcellular location">
    <subcellularLocation>
        <location evidence="3">Cytoplasm</location>
    </subcellularLocation>
    <subcellularLocation>
        <location evidence="2">Nucleus</location>
    </subcellularLocation>
</comment>
<evidence type="ECO:0000256" key="11">
    <source>
        <dbReference type="SAM" id="Coils"/>
    </source>
</evidence>
<evidence type="ECO:0000256" key="2">
    <source>
        <dbReference type="ARBA" id="ARBA00004123"/>
    </source>
</evidence>
<keyword evidence="9" id="KW-0413">Isomerase</keyword>
<keyword evidence="10" id="KW-0539">Nucleus</keyword>
<proteinExistence type="inferred from homology"/>
<protein>
    <submittedName>
        <fullName evidence="14">Ubiquitin elongating factor core-domain-containing protein</fullName>
    </submittedName>
</protein>
<evidence type="ECO:0000313" key="15">
    <source>
        <dbReference type="Proteomes" id="UP000193689"/>
    </source>
</evidence>
<feature type="domain" description="U-box" evidence="13">
    <location>
        <begin position="915"/>
        <end position="988"/>
    </location>
</feature>
<evidence type="ECO:0000256" key="9">
    <source>
        <dbReference type="ARBA" id="ARBA00023110"/>
    </source>
</evidence>
<dbReference type="GO" id="GO:0034450">
    <property type="term" value="F:ubiquitin-ubiquitin ligase activity"/>
    <property type="evidence" value="ECO:0007669"/>
    <property type="project" value="InterPro"/>
</dbReference>
<dbReference type="GO" id="GO:0000151">
    <property type="term" value="C:ubiquitin ligase complex"/>
    <property type="evidence" value="ECO:0007669"/>
    <property type="project" value="InterPro"/>
</dbReference>
<dbReference type="InterPro" id="IPR003613">
    <property type="entry name" value="Ubox_domain"/>
</dbReference>
<evidence type="ECO:0000259" key="13">
    <source>
        <dbReference type="PROSITE" id="PS51698"/>
    </source>
</evidence>
<gene>
    <name evidence="14" type="ORF">BCR38DRAFT_343225</name>
</gene>
<dbReference type="GO" id="GO:0005737">
    <property type="term" value="C:cytoplasm"/>
    <property type="evidence" value="ECO:0007669"/>
    <property type="project" value="UniProtKB-SubCell"/>
</dbReference>
<dbReference type="InterPro" id="IPR013083">
    <property type="entry name" value="Znf_RING/FYVE/PHD"/>
</dbReference>
<comment type="pathway">
    <text evidence="4">Protein modification; protein ubiquitination.</text>
</comment>
<evidence type="ECO:0000256" key="4">
    <source>
        <dbReference type="ARBA" id="ARBA00004906"/>
    </source>
</evidence>
<dbReference type="STRING" id="1141098.A0A1Y2DY33"/>
<keyword evidence="15" id="KW-1185">Reference proteome</keyword>
<dbReference type="InParanoid" id="A0A1Y2DY33"/>
<comment type="caution">
    <text evidence="14">The sequence shown here is derived from an EMBL/GenBank/DDBJ whole genome shotgun (WGS) entry which is preliminary data.</text>
</comment>
<dbReference type="EMBL" id="MCFJ01000007">
    <property type="protein sequence ID" value="ORY64119.1"/>
    <property type="molecule type" value="Genomic_DNA"/>
</dbReference>
<accession>A0A1Y2DY33</accession>
<organism evidence="14 15">
    <name type="scientific">Pseudomassariella vexata</name>
    <dbReference type="NCBI Taxonomy" id="1141098"/>
    <lineage>
        <taxon>Eukaryota</taxon>
        <taxon>Fungi</taxon>
        <taxon>Dikarya</taxon>
        <taxon>Ascomycota</taxon>
        <taxon>Pezizomycotina</taxon>
        <taxon>Sordariomycetes</taxon>
        <taxon>Xylariomycetidae</taxon>
        <taxon>Amphisphaeriales</taxon>
        <taxon>Pseudomassariaceae</taxon>
        <taxon>Pseudomassariella</taxon>
    </lineage>
</organism>
<feature type="coiled-coil region" evidence="11">
    <location>
        <begin position="453"/>
        <end position="480"/>
    </location>
</feature>